<dbReference type="PROSITE" id="PS51420">
    <property type="entry name" value="RHO"/>
    <property type="match status" value="1"/>
</dbReference>
<dbReference type="InterPro" id="IPR005225">
    <property type="entry name" value="Small_GTP-bd"/>
</dbReference>
<name>A0AAN7TUD1_9MYCE</name>
<evidence type="ECO:0000256" key="12">
    <source>
        <dbReference type="ARBA" id="ARBA00037188"/>
    </source>
</evidence>
<dbReference type="PROSITE" id="PS51421">
    <property type="entry name" value="RAS"/>
    <property type="match status" value="1"/>
</dbReference>
<sequence length="216" mass="24992">MTSYKNNNVISLCIMGDGGVGKTAVTIQFISNHFVYYYDPTIEDSYRKQCLVDDQVYMLDILDTAGQDELTAMRDQWIRSCEGFILVYSVTSRSSFDQIQFFREQITRVLDREDVPIMMIGNKIDLEDERQVTYQEGKDLARCLGMSFMEVSAKNRTNVEEVFNETVRIVKRREDPQSHKAAKDNDSKKPIINTSKIFKKINSKVKQTKTSICKMM</sequence>
<dbReference type="EC" id="3.6.5.2" evidence="3"/>
<dbReference type="GO" id="GO:0007165">
    <property type="term" value="P:signal transduction"/>
    <property type="evidence" value="ECO:0007669"/>
    <property type="project" value="InterPro"/>
</dbReference>
<dbReference type="SMART" id="SM00173">
    <property type="entry name" value="RAS"/>
    <property type="match status" value="1"/>
</dbReference>
<dbReference type="PROSITE" id="PS51419">
    <property type="entry name" value="RAB"/>
    <property type="match status" value="1"/>
</dbReference>
<organism evidence="14 15">
    <name type="scientific">Dictyostelium firmibasis</name>
    <dbReference type="NCBI Taxonomy" id="79012"/>
    <lineage>
        <taxon>Eukaryota</taxon>
        <taxon>Amoebozoa</taxon>
        <taxon>Evosea</taxon>
        <taxon>Eumycetozoa</taxon>
        <taxon>Dictyostelia</taxon>
        <taxon>Dictyosteliales</taxon>
        <taxon>Dictyosteliaceae</taxon>
        <taxon>Dictyostelium</taxon>
    </lineage>
</organism>
<evidence type="ECO:0000256" key="2">
    <source>
        <dbReference type="ARBA" id="ARBA00008344"/>
    </source>
</evidence>
<keyword evidence="9" id="KW-0472">Membrane</keyword>
<keyword evidence="15" id="KW-1185">Reference proteome</keyword>
<dbReference type="PANTHER" id="PTHR24070">
    <property type="entry name" value="RAS, DI-RAS, AND RHEB FAMILY MEMBERS OF SMALL GTPASE SUPERFAMILY"/>
    <property type="match status" value="1"/>
</dbReference>
<evidence type="ECO:0000256" key="3">
    <source>
        <dbReference type="ARBA" id="ARBA00011984"/>
    </source>
</evidence>
<keyword evidence="4" id="KW-1003">Cell membrane</keyword>
<dbReference type="InterPro" id="IPR020849">
    <property type="entry name" value="Small_GTPase_Ras-type"/>
</dbReference>
<keyword evidence="7" id="KW-0378">Hydrolase</keyword>
<evidence type="ECO:0000313" key="14">
    <source>
        <dbReference type="EMBL" id="KAK5575593.1"/>
    </source>
</evidence>
<evidence type="ECO:0000256" key="1">
    <source>
        <dbReference type="ARBA" id="ARBA00004342"/>
    </source>
</evidence>
<keyword evidence="10" id="KW-0449">Lipoprotein</keyword>
<dbReference type="AlphaFoldDB" id="A0AAN7TUD1"/>
<dbReference type="GO" id="GO:0005525">
    <property type="term" value="F:GTP binding"/>
    <property type="evidence" value="ECO:0007669"/>
    <property type="project" value="UniProtKB-KW"/>
</dbReference>
<dbReference type="Gene3D" id="3.40.50.300">
    <property type="entry name" value="P-loop containing nucleotide triphosphate hydrolases"/>
    <property type="match status" value="1"/>
</dbReference>
<dbReference type="CDD" id="cd00876">
    <property type="entry name" value="Ras"/>
    <property type="match status" value="1"/>
</dbReference>
<evidence type="ECO:0000256" key="11">
    <source>
        <dbReference type="ARBA" id="ARBA00023289"/>
    </source>
</evidence>
<dbReference type="SMART" id="SM00176">
    <property type="entry name" value="RAN"/>
    <property type="match status" value="1"/>
</dbReference>
<evidence type="ECO:0000256" key="8">
    <source>
        <dbReference type="ARBA" id="ARBA00023134"/>
    </source>
</evidence>
<gene>
    <name evidence="14" type="ORF">RB653_006726</name>
</gene>
<dbReference type="GO" id="GO:0005886">
    <property type="term" value="C:plasma membrane"/>
    <property type="evidence" value="ECO:0007669"/>
    <property type="project" value="UniProtKB-SubCell"/>
</dbReference>
<evidence type="ECO:0000256" key="13">
    <source>
        <dbReference type="ARBA" id="ARBA00048098"/>
    </source>
</evidence>
<dbReference type="EMBL" id="JAVFKY010000005">
    <property type="protein sequence ID" value="KAK5575593.1"/>
    <property type="molecule type" value="Genomic_DNA"/>
</dbReference>
<dbReference type="Pfam" id="PF00071">
    <property type="entry name" value="Ras"/>
    <property type="match status" value="1"/>
</dbReference>
<evidence type="ECO:0000256" key="7">
    <source>
        <dbReference type="ARBA" id="ARBA00022801"/>
    </source>
</evidence>
<dbReference type="NCBIfam" id="TIGR00231">
    <property type="entry name" value="small_GTP"/>
    <property type="match status" value="1"/>
</dbReference>
<dbReference type="SUPFAM" id="SSF52540">
    <property type="entry name" value="P-loop containing nucleoside triphosphate hydrolases"/>
    <property type="match status" value="1"/>
</dbReference>
<keyword evidence="6" id="KW-0547">Nucleotide-binding</keyword>
<evidence type="ECO:0000256" key="10">
    <source>
        <dbReference type="ARBA" id="ARBA00023288"/>
    </source>
</evidence>
<dbReference type="SMART" id="SM00175">
    <property type="entry name" value="RAB"/>
    <property type="match status" value="1"/>
</dbReference>
<keyword evidence="5" id="KW-0488">Methylation</keyword>
<dbReference type="InterPro" id="IPR001806">
    <property type="entry name" value="Small_GTPase"/>
</dbReference>
<proteinExistence type="inferred from homology"/>
<dbReference type="SMART" id="SM00174">
    <property type="entry name" value="RHO"/>
    <property type="match status" value="1"/>
</dbReference>
<keyword evidence="11" id="KW-0636">Prenylation</keyword>
<protein>
    <recommendedName>
        <fullName evidence="3">small monomeric GTPase</fullName>
        <ecNumber evidence="3">3.6.5.2</ecNumber>
    </recommendedName>
</protein>
<evidence type="ECO:0000256" key="9">
    <source>
        <dbReference type="ARBA" id="ARBA00023136"/>
    </source>
</evidence>
<evidence type="ECO:0000256" key="4">
    <source>
        <dbReference type="ARBA" id="ARBA00022475"/>
    </source>
</evidence>
<comment type="subcellular location">
    <subcellularLocation>
        <location evidence="1">Cell membrane</location>
        <topology evidence="1">Lipid-anchor</topology>
        <orientation evidence="1">Cytoplasmic side</orientation>
    </subcellularLocation>
</comment>
<reference evidence="14 15" key="1">
    <citation type="submission" date="2023-11" db="EMBL/GenBank/DDBJ databases">
        <title>Dfirmibasis_genome.</title>
        <authorList>
            <person name="Edelbroek B."/>
            <person name="Kjellin J."/>
            <person name="Jerlstrom-Hultqvist J."/>
            <person name="Soderbom F."/>
        </authorList>
    </citation>
    <scope>NUCLEOTIDE SEQUENCE [LARGE SCALE GENOMIC DNA]</scope>
    <source>
        <strain evidence="14 15">TNS-C-14</strain>
    </source>
</reference>
<dbReference type="Proteomes" id="UP001344447">
    <property type="component" value="Unassembled WGS sequence"/>
</dbReference>
<evidence type="ECO:0000256" key="5">
    <source>
        <dbReference type="ARBA" id="ARBA00022481"/>
    </source>
</evidence>
<dbReference type="PRINTS" id="PR00449">
    <property type="entry name" value="RASTRNSFRMNG"/>
</dbReference>
<keyword evidence="8" id="KW-0342">GTP-binding</keyword>
<accession>A0AAN7TUD1</accession>
<comment type="caution">
    <text evidence="14">The sequence shown here is derived from an EMBL/GenBank/DDBJ whole genome shotgun (WGS) entry which is preliminary data.</text>
</comment>
<evidence type="ECO:0000313" key="15">
    <source>
        <dbReference type="Proteomes" id="UP001344447"/>
    </source>
</evidence>
<comment type="function">
    <text evidence="12">Ras proteins bind GDP/GTP and possess intrinsic GTPase activity.</text>
</comment>
<evidence type="ECO:0000256" key="6">
    <source>
        <dbReference type="ARBA" id="ARBA00022741"/>
    </source>
</evidence>
<dbReference type="GO" id="GO:0003925">
    <property type="term" value="F:G protein activity"/>
    <property type="evidence" value="ECO:0007669"/>
    <property type="project" value="UniProtKB-EC"/>
</dbReference>
<comment type="similarity">
    <text evidence="2">Belongs to the small GTPase superfamily. Ras family.</text>
</comment>
<dbReference type="FunFam" id="3.40.50.300:FF:000080">
    <property type="entry name" value="Ras-like GTPase Ras1"/>
    <property type="match status" value="1"/>
</dbReference>
<dbReference type="InterPro" id="IPR027417">
    <property type="entry name" value="P-loop_NTPase"/>
</dbReference>
<comment type="catalytic activity">
    <reaction evidence="13">
        <text>GTP + H2O = GDP + phosphate + H(+)</text>
        <dbReference type="Rhea" id="RHEA:19669"/>
        <dbReference type="ChEBI" id="CHEBI:15377"/>
        <dbReference type="ChEBI" id="CHEBI:15378"/>
        <dbReference type="ChEBI" id="CHEBI:37565"/>
        <dbReference type="ChEBI" id="CHEBI:43474"/>
        <dbReference type="ChEBI" id="CHEBI:58189"/>
        <dbReference type="EC" id="3.6.5.2"/>
    </reaction>
</comment>